<proteinExistence type="predicted"/>
<dbReference type="CDD" id="cd05154">
    <property type="entry name" value="ACAD10_11_N-like"/>
    <property type="match status" value="1"/>
</dbReference>
<protein>
    <submittedName>
        <fullName evidence="2">Acyl-CoA dehydrogenase</fullName>
    </submittedName>
</protein>
<dbReference type="RefSeq" id="WP_105423945.1">
    <property type="nucleotide sequence ID" value="NZ_PUIO01000114.1"/>
</dbReference>
<dbReference type="Gene3D" id="3.30.200.20">
    <property type="entry name" value="Phosphorylase Kinase, domain 1"/>
    <property type="match status" value="1"/>
</dbReference>
<gene>
    <name evidence="2" type="ORF">C5613_43220</name>
</gene>
<comment type="caution">
    <text evidence="2">The sequence shown here is derived from an EMBL/GenBank/DDBJ whole genome shotgun (WGS) entry which is preliminary data.</text>
</comment>
<name>A0A2S8IAF1_RHOOP</name>
<dbReference type="InterPro" id="IPR011009">
    <property type="entry name" value="Kinase-like_dom_sf"/>
</dbReference>
<dbReference type="InterPro" id="IPR052898">
    <property type="entry name" value="ACAD10-like"/>
</dbReference>
<dbReference type="PANTHER" id="PTHR47829">
    <property type="entry name" value="HYDROLASE, PUTATIVE (AFU_ORTHOLOGUE AFUA_1G12880)-RELATED"/>
    <property type="match status" value="1"/>
</dbReference>
<evidence type="ECO:0000259" key="1">
    <source>
        <dbReference type="Pfam" id="PF01636"/>
    </source>
</evidence>
<accession>A0A2S8IAF1</accession>
<dbReference type="InterPro" id="IPR002575">
    <property type="entry name" value="Aminoglycoside_PTrfase"/>
</dbReference>
<dbReference type="SUPFAM" id="SSF56112">
    <property type="entry name" value="Protein kinase-like (PK-like)"/>
    <property type="match status" value="1"/>
</dbReference>
<evidence type="ECO:0000313" key="3">
    <source>
        <dbReference type="Proteomes" id="UP000239290"/>
    </source>
</evidence>
<sequence>MNQVDEIARSAPFNLAHVRSKLEELFELDSSDELAVRLLAGGRSNLTFELASPNRKWILRRPPIGHRLETAHDMQREVAVQRALANSPVPVPRIVYADDAAPDAGGSFYIMDKIDGEVLRTDSDFSEVEPTQRAALSYQYIDCLSALHTRDYDSLGLTTFGRPAGFLERQVRRWRKQLAASKSRELPVLDELGRRLGERLPQHSEASIVHGDFRFDNMIARIGEQPTIAAVLDWEMSTLGDPLTDLGLVHLFWSGWEGITNPIAGTPSTHPGYPSFDDLVERYARTTGFDVSELGWYSSFAFYKMAVILEGIHLRFVNGETVGDGFDNIGSMVQPLAERGFAALP</sequence>
<dbReference type="EMBL" id="PUIO01000114">
    <property type="protein sequence ID" value="PQP11753.1"/>
    <property type="molecule type" value="Genomic_DNA"/>
</dbReference>
<reference evidence="3" key="1">
    <citation type="submission" date="2018-02" db="EMBL/GenBank/DDBJ databases">
        <title>Draft genome sequencing of Rhodococcus opacus KU647198.</title>
        <authorList>
            <person name="Zheng B.-X."/>
        </authorList>
    </citation>
    <scope>NUCLEOTIDE SEQUENCE [LARGE SCALE GENOMIC DNA]</scope>
    <source>
        <strain evidence="3">04-OD7</strain>
    </source>
</reference>
<dbReference type="AlphaFoldDB" id="A0A2S8IAF1"/>
<dbReference type="PANTHER" id="PTHR47829:SF1">
    <property type="entry name" value="HAD FAMILY PHOSPHATASE"/>
    <property type="match status" value="1"/>
</dbReference>
<dbReference type="InterPro" id="IPR041726">
    <property type="entry name" value="ACAD10_11_N"/>
</dbReference>
<dbReference type="Gene3D" id="3.90.1200.10">
    <property type="match status" value="1"/>
</dbReference>
<evidence type="ECO:0000313" key="2">
    <source>
        <dbReference type="EMBL" id="PQP11753.1"/>
    </source>
</evidence>
<dbReference type="Proteomes" id="UP000239290">
    <property type="component" value="Unassembled WGS sequence"/>
</dbReference>
<dbReference type="Pfam" id="PF01636">
    <property type="entry name" value="APH"/>
    <property type="match status" value="1"/>
</dbReference>
<feature type="domain" description="Aminoglycoside phosphotransferase" evidence="1">
    <location>
        <begin position="36"/>
        <end position="258"/>
    </location>
</feature>
<organism evidence="2 3">
    <name type="scientific">Rhodococcus opacus</name>
    <name type="common">Nocardia opaca</name>
    <dbReference type="NCBI Taxonomy" id="37919"/>
    <lineage>
        <taxon>Bacteria</taxon>
        <taxon>Bacillati</taxon>
        <taxon>Actinomycetota</taxon>
        <taxon>Actinomycetes</taxon>
        <taxon>Mycobacteriales</taxon>
        <taxon>Nocardiaceae</taxon>
        <taxon>Rhodococcus</taxon>
    </lineage>
</organism>